<evidence type="ECO:0008006" key="3">
    <source>
        <dbReference type="Google" id="ProtNLM"/>
    </source>
</evidence>
<dbReference type="OrthoDB" id="3830897at2"/>
<dbReference type="EMBL" id="SODF01000001">
    <property type="protein sequence ID" value="TDW21619.1"/>
    <property type="molecule type" value="Genomic_DNA"/>
</dbReference>
<accession>A0A4R7ZUC8</accession>
<sequence length="115" mass="12816">MFDHPLAYAYLCAYLLPCASEVNRTKERLNAFAAASGLELAATFVEDDARRPLAFERFFRAVVRDQVEVVLLPSLLHVMVLGSPGRIREYFEAATEARIVIIDQDVTNLVGEAIS</sequence>
<organism evidence="1 2">
    <name type="scientific">Kribbella kalugense</name>
    <dbReference type="NCBI Taxonomy" id="2512221"/>
    <lineage>
        <taxon>Bacteria</taxon>
        <taxon>Bacillati</taxon>
        <taxon>Actinomycetota</taxon>
        <taxon>Actinomycetes</taxon>
        <taxon>Propionibacteriales</taxon>
        <taxon>Kribbellaceae</taxon>
        <taxon>Kribbella</taxon>
    </lineage>
</organism>
<keyword evidence="2" id="KW-1185">Reference proteome</keyword>
<dbReference type="Proteomes" id="UP000295447">
    <property type="component" value="Unassembled WGS sequence"/>
</dbReference>
<dbReference type="AlphaFoldDB" id="A0A4R7ZUC8"/>
<name>A0A4R7ZUC8_9ACTN</name>
<dbReference type="RefSeq" id="WP_134114804.1">
    <property type="nucleotide sequence ID" value="NZ_SODF01000001.1"/>
</dbReference>
<reference evidence="1 2" key="1">
    <citation type="submission" date="2019-03" db="EMBL/GenBank/DDBJ databases">
        <title>Genomic Encyclopedia of Type Strains, Phase III (KMG-III): the genomes of soil and plant-associated and newly described type strains.</title>
        <authorList>
            <person name="Whitman W."/>
        </authorList>
    </citation>
    <scope>NUCLEOTIDE SEQUENCE [LARGE SCALE GENOMIC DNA]</scope>
    <source>
        <strain evidence="1 2">VKM Ac-2570</strain>
    </source>
</reference>
<evidence type="ECO:0000313" key="1">
    <source>
        <dbReference type="EMBL" id="TDW21619.1"/>
    </source>
</evidence>
<gene>
    <name evidence="1" type="ORF">EV650_0447</name>
</gene>
<protein>
    <recommendedName>
        <fullName evidence="3">Resolvase-like protein</fullName>
    </recommendedName>
</protein>
<proteinExistence type="predicted"/>
<evidence type="ECO:0000313" key="2">
    <source>
        <dbReference type="Proteomes" id="UP000295447"/>
    </source>
</evidence>
<comment type="caution">
    <text evidence="1">The sequence shown here is derived from an EMBL/GenBank/DDBJ whole genome shotgun (WGS) entry which is preliminary data.</text>
</comment>